<gene>
    <name evidence="4" type="ORF">BS50DRAFT_565227</name>
</gene>
<dbReference type="Gene3D" id="3.40.710.10">
    <property type="entry name" value="DD-peptidase/beta-lactamase superfamily"/>
    <property type="match status" value="1"/>
</dbReference>
<feature type="chain" id="PRO_5015461731" evidence="1">
    <location>
        <begin position="20"/>
        <end position="561"/>
    </location>
</feature>
<dbReference type="Pfam" id="PF00144">
    <property type="entry name" value="Beta-lactamase"/>
    <property type="match status" value="1"/>
</dbReference>
<feature type="signal peptide" evidence="1">
    <location>
        <begin position="1"/>
        <end position="19"/>
    </location>
</feature>
<dbReference type="PANTHER" id="PTHR22935:SF97">
    <property type="entry name" value="BETA-LACTAMASE-RELATED DOMAIN-CONTAINING PROTEIN"/>
    <property type="match status" value="1"/>
</dbReference>
<protein>
    <submittedName>
        <fullName evidence="4">Beta-lactamase/transpeptidase-like protein</fullName>
    </submittedName>
</protein>
<evidence type="ECO:0000256" key="1">
    <source>
        <dbReference type="SAM" id="SignalP"/>
    </source>
</evidence>
<keyword evidence="1" id="KW-0732">Signal</keyword>
<evidence type="ECO:0000313" key="4">
    <source>
        <dbReference type="EMBL" id="PSN59610.1"/>
    </source>
</evidence>
<dbReference type="AlphaFoldDB" id="A0A2T2N2G2"/>
<dbReference type="OrthoDB" id="10250282at2759"/>
<dbReference type="Pfam" id="PF26335">
    <property type="entry name" value="ARB_00930_C"/>
    <property type="match status" value="1"/>
</dbReference>
<name>A0A2T2N2G2_CORCC</name>
<dbReference type="InterPro" id="IPR051478">
    <property type="entry name" value="Beta-lactamase-like_AB/R"/>
</dbReference>
<dbReference type="PANTHER" id="PTHR22935">
    <property type="entry name" value="PENICILLIN-BINDING PROTEIN"/>
    <property type="match status" value="1"/>
</dbReference>
<evidence type="ECO:0000259" key="2">
    <source>
        <dbReference type="Pfam" id="PF00144"/>
    </source>
</evidence>
<organism evidence="4 5">
    <name type="scientific">Corynespora cassiicola Philippines</name>
    <dbReference type="NCBI Taxonomy" id="1448308"/>
    <lineage>
        <taxon>Eukaryota</taxon>
        <taxon>Fungi</taxon>
        <taxon>Dikarya</taxon>
        <taxon>Ascomycota</taxon>
        <taxon>Pezizomycotina</taxon>
        <taxon>Dothideomycetes</taxon>
        <taxon>Pleosporomycetidae</taxon>
        <taxon>Pleosporales</taxon>
        <taxon>Corynesporascaceae</taxon>
        <taxon>Corynespora</taxon>
    </lineage>
</organism>
<feature type="domain" description="Beta-lactamase-like ARB-00930-like C-terminal" evidence="3">
    <location>
        <begin position="415"/>
        <end position="560"/>
    </location>
</feature>
<sequence length="561" mass="60616">MLGTLKLLLLGAIVPQVKAICPIYGVSFPKPTDLASSPVIQAALQDLNNAISQGLETGNSSYSPVISRAAHLVQIFSASSDKPLFEYYHDGATLGNSTGVKTVDGHSIYRIGSIGKLITVYILLKELGDGYWDIPVTDVVPELRNRTNWVENPIDYVKWEDVTLGALASHLSGATRDRYLPGLPPLEPEEEPVCMIFKDPKAGVSCDRAGFFRALDSRQPVYPPNRTPTYSNTAFVILGYALESITGRSYAELFQSLADALDLTESSVTTPENSRGLIPIDTLSTDWARDLGDMMPAGGHYMSANDQAKLGRSILRSTILKANTTRGWLQPTSFTSDERGFVGRAWEIFRDNSVPGKGVVDIYTKGGSLGLYSAGLSLVPDWDIGFVTATAGGAGRSWLPSYIAEIMFPAFEETARQQADAAYAGTFAATNGLNSSITFATEPGKPGLGVTSWISNGTDVVATFGEINGDPNFGADGMRLYPSEFSTKGADGTTNVAWKLNIYPDESGLRGPFAACATWLAADMWLHGNLNMQHFDFTVDADGRATKVRPRAYKVDLERVN</sequence>
<dbReference type="SUPFAM" id="SSF56601">
    <property type="entry name" value="beta-lactamase/transpeptidase-like"/>
    <property type="match status" value="1"/>
</dbReference>
<dbReference type="Proteomes" id="UP000240883">
    <property type="component" value="Unassembled WGS sequence"/>
</dbReference>
<keyword evidence="5" id="KW-1185">Reference proteome</keyword>
<accession>A0A2T2N2G2</accession>
<proteinExistence type="predicted"/>
<evidence type="ECO:0000313" key="5">
    <source>
        <dbReference type="Proteomes" id="UP000240883"/>
    </source>
</evidence>
<dbReference type="STRING" id="1448308.A0A2T2N2G2"/>
<dbReference type="InterPro" id="IPR001466">
    <property type="entry name" value="Beta-lactam-related"/>
</dbReference>
<dbReference type="EMBL" id="KZ678154">
    <property type="protein sequence ID" value="PSN59610.1"/>
    <property type="molecule type" value="Genomic_DNA"/>
</dbReference>
<feature type="domain" description="Beta-lactamase-related" evidence="2">
    <location>
        <begin position="88"/>
        <end position="391"/>
    </location>
</feature>
<evidence type="ECO:0000259" key="3">
    <source>
        <dbReference type="Pfam" id="PF26335"/>
    </source>
</evidence>
<reference evidence="4 5" key="1">
    <citation type="journal article" date="2018" name="Front. Microbiol.">
        <title>Genome-Wide Analysis of Corynespora cassiicola Leaf Fall Disease Putative Effectors.</title>
        <authorList>
            <person name="Lopez D."/>
            <person name="Ribeiro S."/>
            <person name="Label P."/>
            <person name="Fumanal B."/>
            <person name="Venisse J.S."/>
            <person name="Kohler A."/>
            <person name="de Oliveira R.R."/>
            <person name="Labutti K."/>
            <person name="Lipzen A."/>
            <person name="Lail K."/>
            <person name="Bauer D."/>
            <person name="Ohm R.A."/>
            <person name="Barry K.W."/>
            <person name="Spatafora J."/>
            <person name="Grigoriev I.V."/>
            <person name="Martin F.M."/>
            <person name="Pujade-Renaud V."/>
        </authorList>
    </citation>
    <scope>NUCLEOTIDE SEQUENCE [LARGE SCALE GENOMIC DNA]</scope>
    <source>
        <strain evidence="4 5">Philippines</strain>
    </source>
</reference>
<dbReference type="InterPro" id="IPR058664">
    <property type="entry name" value="ARB_00930-like_C"/>
</dbReference>
<dbReference type="InterPro" id="IPR012338">
    <property type="entry name" value="Beta-lactam/transpept-like"/>
</dbReference>